<dbReference type="InterPro" id="IPR036390">
    <property type="entry name" value="WH_DNA-bd_sf"/>
</dbReference>
<sequence length="271" mass="30283">MTKPPASAARSVPESIAATLASEIAAEHLKPGERLTEMKLATRFEASRGSVRDALRLLEQRNLIEMNPNRGAVVIGIPLEIIADNFAVTSTLIGLACRYVIQQARPDIIHEVEARHDEIVRLAKSGFTPPIEFASALGRFFSIMITSSGNRTARGMISTILTEASWEAMWEIPCDHLTLDRQREVARMVQAVWNRIENRDSDGAEREIRLFHESHRDAVLKQLSIRRKQSIDPARLVTFAQADAQTGQTPDLESRLDRLEQLVSRLSQPTA</sequence>
<dbReference type="PANTHER" id="PTHR43537:SF49">
    <property type="entry name" value="TRANSCRIPTIONAL REGULATORY PROTEIN"/>
    <property type="match status" value="1"/>
</dbReference>
<dbReference type="InterPro" id="IPR000524">
    <property type="entry name" value="Tscrpt_reg_HTH_GntR"/>
</dbReference>
<dbReference type="CDD" id="cd07377">
    <property type="entry name" value="WHTH_GntR"/>
    <property type="match status" value="1"/>
</dbReference>
<dbReference type="SMART" id="SM00895">
    <property type="entry name" value="FCD"/>
    <property type="match status" value="1"/>
</dbReference>
<dbReference type="PROSITE" id="PS50949">
    <property type="entry name" value="HTH_GNTR"/>
    <property type="match status" value="1"/>
</dbReference>
<dbReference type="Gene3D" id="1.20.120.530">
    <property type="entry name" value="GntR ligand-binding domain-like"/>
    <property type="match status" value="1"/>
</dbReference>
<proteinExistence type="predicted"/>
<dbReference type="SMART" id="SM00345">
    <property type="entry name" value="HTH_GNTR"/>
    <property type="match status" value="1"/>
</dbReference>
<evidence type="ECO:0000256" key="2">
    <source>
        <dbReference type="ARBA" id="ARBA00023125"/>
    </source>
</evidence>
<dbReference type="GO" id="GO:0003677">
    <property type="term" value="F:DNA binding"/>
    <property type="evidence" value="ECO:0007669"/>
    <property type="project" value="UniProtKB-KW"/>
</dbReference>
<dbReference type="EMBL" id="AWFH01000017">
    <property type="protein sequence ID" value="KCZ61334.1"/>
    <property type="molecule type" value="Genomic_DNA"/>
</dbReference>
<name>A0A059E066_9PROT</name>
<reference evidence="5 6" key="1">
    <citation type="journal article" date="2014" name="Antonie Van Leeuwenhoek">
        <title>Hyphomonas beringensis sp. nov. and Hyphomonas chukchiensis sp. nov., isolated from surface seawater of the Bering Sea and Chukchi Sea.</title>
        <authorList>
            <person name="Li C."/>
            <person name="Lai Q."/>
            <person name="Li G."/>
            <person name="Dong C."/>
            <person name="Wang J."/>
            <person name="Liao Y."/>
            <person name="Shao Z."/>
        </authorList>
    </citation>
    <scope>NUCLEOTIDE SEQUENCE [LARGE SCALE GENOMIC DNA]</scope>
    <source>
        <strain evidence="5 6">22II1-22F38</strain>
    </source>
</reference>
<dbReference type="AlphaFoldDB" id="A0A059E066"/>
<accession>A0A059E066</accession>
<keyword evidence="3" id="KW-0804">Transcription</keyword>
<evidence type="ECO:0000313" key="6">
    <source>
        <dbReference type="Proteomes" id="UP000024547"/>
    </source>
</evidence>
<dbReference type="PANTHER" id="PTHR43537">
    <property type="entry name" value="TRANSCRIPTIONAL REGULATOR, GNTR FAMILY"/>
    <property type="match status" value="1"/>
</dbReference>
<dbReference type="Proteomes" id="UP000024547">
    <property type="component" value="Unassembled WGS sequence"/>
</dbReference>
<dbReference type="Pfam" id="PF07729">
    <property type="entry name" value="FCD"/>
    <property type="match status" value="1"/>
</dbReference>
<dbReference type="SUPFAM" id="SSF46785">
    <property type="entry name" value="Winged helix' DNA-binding domain"/>
    <property type="match status" value="1"/>
</dbReference>
<dbReference type="Pfam" id="PF00392">
    <property type="entry name" value="GntR"/>
    <property type="match status" value="1"/>
</dbReference>
<dbReference type="InterPro" id="IPR008920">
    <property type="entry name" value="TF_FadR/GntR_C"/>
</dbReference>
<dbReference type="InterPro" id="IPR011711">
    <property type="entry name" value="GntR_C"/>
</dbReference>
<dbReference type="STRING" id="1280948.HY36_17185"/>
<keyword evidence="6" id="KW-1185">Reference proteome</keyword>
<dbReference type="InterPro" id="IPR036388">
    <property type="entry name" value="WH-like_DNA-bd_sf"/>
</dbReference>
<comment type="caution">
    <text evidence="5">The sequence shown here is derived from an EMBL/GenBank/DDBJ whole genome shotgun (WGS) entry which is preliminary data.</text>
</comment>
<dbReference type="SUPFAM" id="SSF48008">
    <property type="entry name" value="GntR ligand-binding domain-like"/>
    <property type="match status" value="1"/>
</dbReference>
<dbReference type="eggNOG" id="COG1802">
    <property type="taxonomic scope" value="Bacteria"/>
</dbReference>
<keyword evidence="1" id="KW-0805">Transcription regulation</keyword>
<dbReference type="PATRIC" id="fig|1280948.3.peg.1960"/>
<dbReference type="GO" id="GO:0003700">
    <property type="term" value="F:DNA-binding transcription factor activity"/>
    <property type="evidence" value="ECO:0007669"/>
    <property type="project" value="InterPro"/>
</dbReference>
<dbReference type="Gene3D" id="1.10.10.10">
    <property type="entry name" value="Winged helix-like DNA-binding domain superfamily/Winged helix DNA-binding domain"/>
    <property type="match status" value="1"/>
</dbReference>
<gene>
    <name evidence="5" type="ORF">HY36_17185</name>
</gene>
<dbReference type="OrthoDB" id="7618373at2"/>
<evidence type="ECO:0000256" key="3">
    <source>
        <dbReference type="ARBA" id="ARBA00023163"/>
    </source>
</evidence>
<evidence type="ECO:0000313" key="5">
    <source>
        <dbReference type="EMBL" id="KCZ61334.1"/>
    </source>
</evidence>
<evidence type="ECO:0000256" key="1">
    <source>
        <dbReference type="ARBA" id="ARBA00023015"/>
    </source>
</evidence>
<protein>
    <recommendedName>
        <fullName evidence="4">HTH gntR-type domain-containing protein</fullName>
    </recommendedName>
</protein>
<dbReference type="RefSeq" id="WP_051602674.1">
    <property type="nucleotide sequence ID" value="NZ_AWFH01000017.1"/>
</dbReference>
<organism evidence="5 6">
    <name type="scientific">Hyphomonas atlantica</name>
    <dbReference type="NCBI Taxonomy" id="1280948"/>
    <lineage>
        <taxon>Bacteria</taxon>
        <taxon>Pseudomonadati</taxon>
        <taxon>Pseudomonadota</taxon>
        <taxon>Alphaproteobacteria</taxon>
        <taxon>Hyphomonadales</taxon>
        <taxon>Hyphomonadaceae</taxon>
        <taxon>Hyphomonas</taxon>
    </lineage>
</organism>
<keyword evidence="2" id="KW-0238">DNA-binding</keyword>
<evidence type="ECO:0000259" key="4">
    <source>
        <dbReference type="PROSITE" id="PS50949"/>
    </source>
</evidence>
<feature type="domain" description="HTH gntR-type" evidence="4">
    <location>
        <begin position="10"/>
        <end position="77"/>
    </location>
</feature>